<dbReference type="Pfam" id="PF00528">
    <property type="entry name" value="BPD_transp_1"/>
    <property type="match status" value="1"/>
</dbReference>
<name>A0ABN2F5K8_9ACTN</name>
<feature type="transmembrane region" description="Helical" evidence="7">
    <location>
        <begin position="254"/>
        <end position="274"/>
    </location>
</feature>
<comment type="similarity">
    <text evidence="7">Belongs to the binding-protein-dependent transport system permease family.</text>
</comment>
<sequence length="319" mass="35224">MTNTVLPTGAPPRSPARRRPQRKPQHKQKPRRQNLAGWLFVGPVIFGVLFFQLAPVAASLIVSLTNWSGLNSPKFLGLGNYRELFTADDTFYSSLKNTVIFTIAVVFLTILIGLGLAVLCNQKVRGIGVFRTLYYSPVVTNVVAIGFVWFWLYEPDNGLFNSTLKSLGIGGPAWLADTKTALIAVIIVAIWQGVGYPMVILLAGLQAIDRSLIEAATVDGATAWRRFWAVVFPLLTPSLFFLTITQFISSFQVFGIIYVMTGGGPNNATSVFIYHIYEAAFGHGRLGYASAMGWVLFIIVGVVTAAQWKLEKRWVHYDN</sequence>
<evidence type="ECO:0000313" key="10">
    <source>
        <dbReference type="EMBL" id="GAA1631651.1"/>
    </source>
</evidence>
<dbReference type="Proteomes" id="UP001501319">
    <property type="component" value="Unassembled WGS sequence"/>
</dbReference>
<evidence type="ECO:0000259" key="9">
    <source>
        <dbReference type="PROSITE" id="PS50928"/>
    </source>
</evidence>
<reference evidence="10 11" key="1">
    <citation type="journal article" date="2019" name="Int. J. Syst. Evol. Microbiol.">
        <title>The Global Catalogue of Microorganisms (GCM) 10K type strain sequencing project: providing services to taxonomists for standard genome sequencing and annotation.</title>
        <authorList>
            <consortium name="The Broad Institute Genomics Platform"/>
            <consortium name="The Broad Institute Genome Sequencing Center for Infectious Disease"/>
            <person name="Wu L."/>
            <person name="Ma J."/>
        </authorList>
    </citation>
    <scope>NUCLEOTIDE SEQUENCE [LARGE SCALE GENOMIC DNA]</scope>
    <source>
        <strain evidence="10 11">JCM 14306</strain>
    </source>
</reference>
<accession>A0ABN2F5K8</accession>
<feature type="transmembrane region" description="Helical" evidence="7">
    <location>
        <begin position="286"/>
        <end position="308"/>
    </location>
</feature>
<comment type="subcellular location">
    <subcellularLocation>
        <location evidence="1 7">Cell membrane</location>
        <topology evidence="1 7">Multi-pass membrane protein</topology>
    </subcellularLocation>
</comment>
<dbReference type="InterPro" id="IPR035906">
    <property type="entry name" value="MetI-like_sf"/>
</dbReference>
<gene>
    <name evidence="10" type="ORF">GCM10009744_19850</name>
</gene>
<comment type="caution">
    <text evidence="10">The sequence shown here is derived from an EMBL/GenBank/DDBJ whole genome shotgun (WGS) entry which is preliminary data.</text>
</comment>
<dbReference type="InterPro" id="IPR051393">
    <property type="entry name" value="ABC_transporter_permease"/>
</dbReference>
<keyword evidence="4 7" id="KW-0812">Transmembrane</keyword>
<feature type="transmembrane region" description="Helical" evidence="7">
    <location>
        <begin position="35"/>
        <end position="62"/>
    </location>
</feature>
<keyword evidence="11" id="KW-1185">Reference proteome</keyword>
<keyword evidence="2 7" id="KW-0813">Transport</keyword>
<feature type="transmembrane region" description="Helical" evidence="7">
    <location>
        <begin position="99"/>
        <end position="120"/>
    </location>
</feature>
<dbReference type="PANTHER" id="PTHR30193:SF37">
    <property type="entry name" value="INNER MEMBRANE ABC TRANSPORTER PERMEASE PROTEIN YCJO"/>
    <property type="match status" value="1"/>
</dbReference>
<evidence type="ECO:0000256" key="7">
    <source>
        <dbReference type="RuleBase" id="RU363032"/>
    </source>
</evidence>
<evidence type="ECO:0000256" key="1">
    <source>
        <dbReference type="ARBA" id="ARBA00004651"/>
    </source>
</evidence>
<evidence type="ECO:0000256" key="5">
    <source>
        <dbReference type="ARBA" id="ARBA00022989"/>
    </source>
</evidence>
<feature type="transmembrane region" description="Helical" evidence="7">
    <location>
        <begin position="181"/>
        <end position="205"/>
    </location>
</feature>
<organism evidence="10 11">
    <name type="scientific">Kribbella alba</name>
    <dbReference type="NCBI Taxonomy" id="190197"/>
    <lineage>
        <taxon>Bacteria</taxon>
        <taxon>Bacillati</taxon>
        <taxon>Actinomycetota</taxon>
        <taxon>Actinomycetes</taxon>
        <taxon>Propionibacteriales</taxon>
        <taxon>Kribbellaceae</taxon>
        <taxon>Kribbella</taxon>
    </lineage>
</organism>
<evidence type="ECO:0000256" key="2">
    <source>
        <dbReference type="ARBA" id="ARBA00022448"/>
    </source>
</evidence>
<evidence type="ECO:0000256" key="4">
    <source>
        <dbReference type="ARBA" id="ARBA00022692"/>
    </source>
</evidence>
<dbReference type="EMBL" id="BAAANE010000004">
    <property type="protein sequence ID" value="GAA1631651.1"/>
    <property type="molecule type" value="Genomic_DNA"/>
</dbReference>
<dbReference type="PROSITE" id="PS50928">
    <property type="entry name" value="ABC_TM1"/>
    <property type="match status" value="1"/>
</dbReference>
<evidence type="ECO:0000256" key="3">
    <source>
        <dbReference type="ARBA" id="ARBA00022475"/>
    </source>
</evidence>
<feature type="transmembrane region" description="Helical" evidence="7">
    <location>
        <begin position="226"/>
        <end position="248"/>
    </location>
</feature>
<dbReference type="RefSeq" id="WP_344110694.1">
    <property type="nucleotide sequence ID" value="NZ_BAAANE010000004.1"/>
</dbReference>
<feature type="region of interest" description="Disordered" evidence="8">
    <location>
        <begin position="1"/>
        <end position="31"/>
    </location>
</feature>
<feature type="transmembrane region" description="Helical" evidence="7">
    <location>
        <begin position="132"/>
        <end position="152"/>
    </location>
</feature>
<feature type="compositionally biased region" description="Basic residues" evidence="8">
    <location>
        <begin position="15"/>
        <end position="31"/>
    </location>
</feature>
<keyword evidence="6 7" id="KW-0472">Membrane</keyword>
<dbReference type="InterPro" id="IPR000515">
    <property type="entry name" value="MetI-like"/>
</dbReference>
<protein>
    <submittedName>
        <fullName evidence="10">Sugar ABC transporter permease</fullName>
    </submittedName>
</protein>
<dbReference type="SUPFAM" id="SSF161098">
    <property type="entry name" value="MetI-like"/>
    <property type="match status" value="1"/>
</dbReference>
<evidence type="ECO:0000256" key="8">
    <source>
        <dbReference type="SAM" id="MobiDB-lite"/>
    </source>
</evidence>
<feature type="domain" description="ABC transmembrane type-1" evidence="9">
    <location>
        <begin position="95"/>
        <end position="307"/>
    </location>
</feature>
<dbReference type="PANTHER" id="PTHR30193">
    <property type="entry name" value="ABC TRANSPORTER PERMEASE PROTEIN"/>
    <property type="match status" value="1"/>
</dbReference>
<proteinExistence type="inferred from homology"/>
<dbReference type="Gene3D" id="1.10.3720.10">
    <property type="entry name" value="MetI-like"/>
    <property type="match status" value="1"/>
</dbReference>
<evidence type="ECO:0000313" key="11">
    <source>
        <dbReference type="Proteomes" id="UP001501319"/>
    </source>
</evidence>
<keyword evidence="5 7" id="KW-1133">Transmembrane helix</keyword>
<evidence type="ECO:0000256" key="6">
    <source>
        <dbReference type="ARBA" id="ARBA00023136"/>
    </source>
</evidence>
<dbReference type="CDD" id="cd06261">
    <property type="entry name" value="TM_PBP2"/>
    <property type="match status" value="1"/>
</dbReference>
<keyword evidence="3" id="KW-1003">Cell membrane</keyword>